<dbReference type="GO" id="GO:0008047">
    <property type="term" value="F:enzyme activator activity"/>
    <property type="evidence" value="ECO:0007669"/>
    <property type="project" value="InterPro"/>
</dbReference>
<sequence length="173" mass="19147">MVGFGNLFRGDHGLGLYALEALEQVGFGSEVRLDYIAEDYRNLMPCLYAAHAAVIVQADAVTGRPGDVHDLDLERFRTLAALDHRIPSRRVALAEMLGTIETAHRLPPKLRIVLVDPDPTRDAHGACLSPAARRGVRRAVELAAYYLERSGAVCPNGRKPDRVYRIPWLGMTF</sequence>
<dbReference type="NCBIfam" id="TIGR00072">
    <property type="entry name" value="hydrog_prot"/>
    <property type="match status" value="1"/>
</dbReference>
<evidence type="ECO:0008006" key="2">
    <source>
        <dbReference type="Google" id="ProtNLM"/>
    </source>
</evidence>
<dbReference type="InterPro" id="IPR000671">
    <property type="entry name" value="Peptidase_A31"/>
</dbReference>
<accession>A0A0W8G7L6</accession>
<organism evidence="1">
    <name type="scientific">hydrocarbon metagenome</name>
    <dbReference type="NCBI Taxonomy" id="938273"/>
    <lineage>
        <taxon>unclassified sequences</taxon>
        <taxon>metagenomes</taxon>
        <taxon>ecological metagenomes</taxon>
    </lineage>
</organism>
<dbReference type="GO" id="GO:0008233">
    <property type="term" value="F:peptidase activity"/>
    <property type="evidence" value="ECO:0007669"/>
    <property type="project" value="InterPro"/>
</dbReference>
<dbReference type="InterPro" id="IPR023430">
    <property type="entry name" value="Pept_HybD-like_dom_sf"/>
</dbReference>
<protein>
    <recommendedName>
        <fullName evidence="2">Hydrogenase maturation protease</fullName>
    </recommendedName>
</protein>
<reference evidence="1" key="1">
    <citation type="journal article" date="2015" name="Proc. Natl. Acad. Sci. U.S.A.">
        <title>Networks of energetic and metabolic interactions define dynamics in microbial communities.</title>
        <authorList>
            <person name="Embree M."/>
            <person name="Liu J.K."/>
            <person name="Al-Bassam M.M."/>
            <person name="Zengler K."/>
        </authorList>
    </citation>
    <scope>NUCLEOTIDE SEQUENCE</scope>
</reference>
<name>A0A0W8G7L6_9ZZZZ</name>
<dbReference type="EMBL" id="LNQE01000124">
    <property type="protein sequence ID" value="KUG29172.1"/>
    <property type="molecule type" value="Genomic_DNA"/>
</dbReference>
<gene>
    <name evidence="1" type="ORF">ASZ90_000952</name>
</gene>
<evidence type="ECO:0000313" key="1">
    <source>
        <dbReference type="EMBL" id="KUG29172.1"/>
    </source>
</evidence>
<dbReference type="AlphaFoldDB" id="A0A0W8G7L6"/>
<comment type="caution">
    <text evidence="1">The sequence shown here is derived from an EMBL/GenBank/DDBJ whole genome shotgun (WGS) entry which is preliminary data.</text>
</comment>
<dbReference type="Gene3D" id="3.40.50.1450">
    <property type="entry name" value="HybD-like"/>
    <property type="match status" value="1"/>
</dbReference>
<dbReference type="SUPFAM" id="SSF53163">
    <property type="entry name" value="HybD-like"/>
    <property type="match status" value="1"/>
</dbReference>
<proteinExistence type="predicted"/>